<dbReference type="PATRIC" id="fig|518635.7.peg.15"/>
<dbReference type="HOGENOM" id="CLU_3285586_0_0_11"/>
<keyword evidence="2" id="KW-1185">Reference proteome</keyword>
<comment type="caution">
    <text evidence="1">The sequence shown here is derived from an EMBL/GenBank/DDBJ whole genome shotgun (WGS) entry which is preliminary data.</text>
</comment>
<dbReference type="EMBL" id="ABYS02000001">
    <property type="protein sequence ID" value="EEP21898.1"/>
    <property type="molecule type" value="Genomic_DNA"/>
</dbReference>
<sequence length="40" mass="4448">MDGAKCTFHFKSLCFPVDLHHLSTKANMVSDQVAQALERA</sequence>
<protein>
    <submittedName>
        <fullName evidence="1">Uncharacterized protein</fullName>
    </submittedName>
</protein>
<proteinExistence type="predicted"/>
<dbReference type="Proteomes" id="UP000006408">
    <property type="component" value="Unassembled WGS sequence"/>
</dbReference>
<reference evidence="1" key="1">
    <citation type="submission" date="2009-04" db="EMBL/GenBank/DDBJ databases">
        <authorList>
            <person name="Weinstock G."/>
            <person name="Sodergren E."/>
            <person name="Clifton S."/>
            <person name="Fulton L."/>
            <person name="Fulton B."/>
            <person name="Courtney L."/>
            <person name="Fronick C."/>
            <person name="Harrison M."/>
            <person name="Strong C."/>
            <person name="Farmer C."/>
            <person name="Delahaunty K."/>
            <person name="Markovic C."/>
            <person name="Hall O."/>
            <person name="Minx P."/>
            <person name="Tomlinson C."/>
            <person name="Mitreva M."/>
            <person name="Nelson J."/>
            <person name="Hou S."/>
            <person name="Wollam A."/>
            <person name="Pepin K.H."/>
            <person name="Johnson M."/>
            <person name="Bhonagiri V."/>
            <person name="Nash W.E."/>
            <person name="Warren W."/>
            <person name="Chinwalla A."/>
            <person name="Mardis E.R."/>
            <person name="Wilson R.K."/>
        </authorList>
    </citation>
    <scope>NUCLEOTIDE SEQUENCE [LARGE SCALE GENOMIC DNA]</scope>
    <source>
        <strain evidence="1">DSM 20098</strain>
    </source>
</reference>
<accession>C4FCJ0</accession>
<evidence type="ECO:0000313" key="2">
    <source>
        <dbReference type="Proteomes" id="UP000006408"/>
    </source>
</evidence>
<evidence type="ECO:0000313" key="1">
    <source>
        <dbReference type="EMBL" id="EEP21898.1"/>
    </source>
</evidence>
<dbReference type="AlphaFoldDB" id="C4FCJ0"/>
<organism evidence="1 2">
    <name type="scientific">Bifidobacterium angulatum DSM 20098 = JCM 7096</name>
    <dbReference type="NCBI Taxonomy" id="518635"/>
    <lineage>
        <taxon>Bacteria</taxon>
        <taxon>Bacillati</taxon>
        <taxon>Actinomycetota</taxon>
        <taxon>Actinomycetes</taxon>
        <taxon>Bifidobacteriales</taxon>
        <taxon>Bifidobacteriaceae</taxon>
        <taxon>Bifidobacterium</taxon>
    </lineage>
</organism>
<gene>
    <name evidence="1" type="ORF">BIFANG_02015</name>
</gene>
<name>C4FCJ0_9BIFI</name>